<dbReference type="Proteomes" id="UP000094622">
    <property type="component" value="Unassembled WGS sequence"/>
</dbReference>
<protein>
    <submittedName>
        <fullName evidence="3">Heparinase II/III-like protein</fullName>
    </submittedName>
</protein>
<evidence type="ECO:0000313" key="4">
    <source>
        <dbReference type="Proteomes" id="UP000094622"/>
    </source>
</evidence>
<dbReference type="Gene3D" id="2.70.98.70">
    <property type="match status" value="1"/>
</dbReference>
<reference evidence="3 4" key="1">
    <citation type="submission" date="2016-07" db="EMBL/GenBank/DDBJ databases">
        <title>Draft Genome Sequence of Methylobrevis pamukkalensis PK2.</title>
        <authorList>
            <person name="Vasilenko O.V."/>
            <person name="Doronina N.V."/>
            <person name="Shmareva M.N."/>
            <person name="Tarlachkov S.V."/>
            <person name="Mustakhimov I."/>
            <person name="Trotsenko Y.A."/>
        </authorList>
    </citation>
    <scope>NUCLEOTIDE SEQUENCE [LARGE SCALE GENOMIC DNA]</scope>
    <source>
        <strain evidence="3 4">PK2</strain>
    </source>
</reference>
<evidence type="ECO:0000256" key="1">
    <source>
        <dbReference type="ARBA" id="ARBA00004196"/>
    </source>
</evidence>
<keyword evidence="4" id="KW-1185">Reference proteome</keyword>
<dbReference type="RefSeq" id="WP_069305731.1">
    <property type="nucleotide sequence ID" value="NZ_MCRJ01000008.1"/>
</dbReference>
<proteinExistence type="predicted"/>
<dbReference type="GO" id="GO:0016829">
    <property type="term" value="F:lyase activity"/>
    <property type="evidence" value="ECO:0007669"/>
    <property type="project" value="InterPro"/>
</dbReference>
<evidence type="ECO:0000259" key="2">
    <source>
        <dbReference type="Pfam" id="PF07940"/>
    </source>
</evidence>
<dbReference type="AlphaFoldDB" id="A0A1E3H6W7"/>
<dbReference type="InterPro" id="IPR012480">
    <property type="entry name" value="Hepar_II_III_C"/>
</dbReference>
<comment type="subcellular location">
    <subcellularLocation>
        <location evidence="1">Cell envelope</location>
    </subcellularLocation>
</comment>
<feature type="domain" description="Heparinase II/III-like C-terminal" evidence="2">
    <location>
        <begin position="312"/>
        <end position="556"/>
    </location>
</feature>
<dbReference type="InterPro" id="IPR008929">
    <property type="entry name" value="Chondroitin_lyas"/>
</dbReference>
<accession>A0A1E3H6W7</accession>
<dbReference type="EMBL" id="MCRJ01000008">
    <property type="protein sequence ID" value="ODN72078.1"/>
    <property type="molecule type" value="Genomic_DNA"/>
</dbReference>
<gene>
    <name evidence="3" type="ORF">A6302_00593</name>
</gene>
<organism evidence="3 4">
    <name type="scientific">Methylobrevis pamukkalensis</name>
    <dbReference type="NCBI Taxonomy" id="1439726"/>
    <lineage>
        <taxon>Bacteria</taxon>
        <taxon>Pseudomonadati</taxon>
        <taxon>Pseudomonadota</taxon>
        <taxon>Alphaproteobacteria</taxon>
        <taxon>Hyphomicrobiales</taxon>
        <taxon>Pleomorphomonadaceae</taxon>
        <taxon>Methylobrevis</taxon>
    </lineage>
</organism>
<dbReference type="Gene3D" id="1.50.10.100">
    <property type="entry name" value="Chondroitin AC/alginate lyase"/>
    <property type="match status" value="1"/>
</dbReference>
<dbReference type="Pfam" id="PF07940">
    <property type="entry name" value="Hepar_II_III_C"/>
    <property type="match status" value="1"/>
</dbReference>
<evidence type="ECO:0000313" key="3">
    <source>
        <dbReference type="EMBL" id="ODN72078.1"/>
    </source>
</evidence>
<dbReference type="GO" id="GO:0030313">
    <property type="term" value="C:cell envelope"/>
    <property type="evidence" value="ECO:0007669"/>
    <property type="project" value="UniProtKB-SubCell"/>
</dbReference>
<sequence>MAWEGVTATTRLLGRALARSTRRLVASVEDGPFLRWRWPGALPERLVIAPQDIRTSDPTRAADIYAGLFAFGGKLVETGGRSPFDMPSPSDDWARQLHSFAWLRHLKAADGALTRSNARALVSDWIAQEARAPAIALEPEVTARRLLAFVTQSPLILEDADRAFYRRFLKSVVRHIRLLRRGLKRTQEGYPTLICLIAIAEAAIALDGQTRLVRLATQKLDAELLAQILPDGGHVSRNPQVILDLLVDLLPLRQAYTARGVAPSAALLGAIDRMMPMLRFFRHRNGEFARFNGMGTTPVDTLAAVLAHDDARGRPVANASHSGYQRLDCGRTTLIVDMGAPPPRGFDGGAHAGCLAFEMSAGASRFIVNCGGAEGPDLWSEAARHTAAHSTLTVEDTSSLRFVASPRLRRLAGTTVLAGPREVTSERLERHNDIAVTGSHDGYLARFGLVHRRSLTLSADGEQILGVDRLDGKAETAGRRAFAIRFHLHPAIRASRTEGGAILMLAPDGEAWSFASADVEPELAESVYLSAVHGRRRSQQIVLAGRVAEAPEITWSMQREAAGRAPVRRAR</sequence>
<comment type="caution">
    <text evidence="3">The sequence shown here is derived from an EMBL/GenBank/DDBJ whole genome shotgun (WGS) entry which is preliminary data.</text>
</comment>
<dbReference type="PATRIC" id="fig|1439726.3.peg.625"/>
<name>A0A1E3H6W7_9HYPH</name>